<feature type="transmembrane region" description="Helical" evidence="3">
    <location>
        <begin position="577"/>
        <end position="598"/>
    </location>
</feature>
<dbReference type="SUPFAM" id="SSF50965">
    <property type="entry name" value="Galactose oxidase, central domain"/>
    <property type="match status" value="1"/>
</dbReference>
<reference evidence="5 6" key="1">
    <citation type="submission" date="2023-04" db="EMBL/GenBank/DDBJ databases">
        <title>Colletotrichum tabacum stain YC1 causing leaf anthracnose on Nicotiana tabacum(L.) cv.</title>
        <authorList>
            <person name="Ji Z."/>
            <person name="Wang M."/>
            <person name="Zhang J."/>
            <person name="Wang N."/>
            <person name="Zhou Z."/>
        </authorList>
    </citation>
    <scope>NUCLEOTIDE SEQUENCE [LARGE SCALE GENOMIC DNA]</scope>
    <source>
        <strain evidence="5 6">YC1</strain>
    </source>
</reference>
<sequence>MFLCSLSQAALLCLALHLPKVANAEAKRDWGLAAAPPPSLFLRRAFATVAVLGDFAYIDGGEVSQLDADGRPIKSYPSNGINATLSIDLSESWSASEVKIRELPKQPQVRNRQGLWKNEATNTLWIWGGSSVNDAPRENTESWKFDADGQGGGKWSREEPTNPTFFSELRRSAQGAFASTEDAGFWFGGRAIGRMNRDKDPYVQPVPGILSYNMTTKTWANETTNAFSENGTVSGGNALYIPTFGPNGLITLLGGSTWGLDVNPGPPTGWLDFNNLTFFDPVTRDWYWQKTTGNAPTARQDFCSVGASGTNGTYEIFVFGGTNTVNTYDDVFVLSLPGFVWTQVIYDAKSPRRFHTCAVVGRRQMLSVGGSDGQTGWSGVDPWPQGLGLFDMTEWVWKTDYDANAKDYEASSVIQYWYKKNDASSIEWSSDRVEALFNQTNSRASVDLNENANNDGKSSNSTVPVTAIVGAVVGAIVGVIIGLALLYFVRRRARNKGTAFAKNDVAPTSQTHYEALPPAELHAPAKQHELDSRQIPGQELWAPVLKPEMAGSDGHHYTVTELDAQQDLLGRNDEDHVVFTVVYSLFIYHVLFQGNPVIGSWTFDASLTNLLLSICSQLYGMLLAYVVMSLSDALRWSLASRTGGKGGASASSFFQLSPATDWFSILKFILKGRFRSNWGLIRLALPFMGLGFGSILKFQNSFEDYFIKQGVSIDVYAGNIPPDVSVLGLISTTYLDGFFDTWAQQLLNYPRYATRWKMDGCTGACSVSFLPGGMEIARKVGPLLNRTILQGGLFNQTETIMIESAPGLVARFDPVPDGFEFDLEKDCSVYQTPLGDALQMCKRQMGDSVAAGWRACPSATQLTRGCATRLAWTKVPIVSKTLFTAYRQTATTMYSQKDLSIQHVEPVSKPVRFPMLEPDMELIWDRVFRPRPSPAQIDLESINVTISRMAWKYRTYTEFFPDNQMHVELLQNFLAVPLQFAVTAMQYANYTLALPEEKRTFPPELLTRATGGRSIKRFVSQPWTVVVFIASGALVVSLSGVGFWWMLSQAHPLPKPSGIVELDFVSRVSDLQGRRRTERGDQEQFADLVHDIGSRKKYSSWQIIQALQERRLGLAPVEMDEESGGAKRVVPILYLLSDEGALTATDSSPSFKGGGFGAGAIA</sequence>
<keyword evidence="3" id="KW-0812">Transmembrane</keyword>
<evidence type="ECO:0000313" key="6">
    <source>
        <dbReference type="Proteomes" id="UP001327957"/>
    </source>
</evidence>
<dbReference type="SUPFAM" id="SSF117281">
    <property type="entry name" value="Kelch motif"/>
    <property type="match status" value="1"/>
</dbReference>
<dbReference type="Proteomes" id="UP001327957">
    <property type="component" value="Unassembled WGS sequence"/>
</dbReference>
<feature type="signal peptide" evidence="4">
    <location>
        <begin position="1"/>
        <end position="24"/>
    </location>
</feature>
<feature type="transmembrane region" description="Helical" evidence="3">
    <location>
        <begin position="1023"/>
        <end position="1047"/>
    </location>
</feature>
<dbReference type="InterPro" id="IPR015915">
    <property type="entry name" value="Kelch-typ_b-propeller"/>
</dbReference>
<proteinExistence type="predicted"/>
<organism evidence="5 6">
    <name type="scientific">Colletotrichum tabaci</name>
    <dbReference type="NCBI Taxonomy" id="1209068"/>
    <lineage>
        <taxon>Eukaryota</taxon>
        <taxon>Fungi</taxon>
        <taxon>Dikarya</taxon>
        <taxon>Ascomycota</taxon>
        <taxon>Pezizomycotina</taxon>
        <taxon>Sordariomycetes</taxon>
        <taxon>Hypocreomycetidae</taxon>
        <taxon>Glomerellales</taxon>
        <taxon>Glomerellaceae</taxon>
        <taxon>Colletotrichum</taxon>
        <taxon>Colletotrichum destructivum species complex</taxon>
    </lineage>
</organism>
<accession>A0AAV9TV96</accession>
<keyword evidence="6" id="KW-1185">Reference proteome</keyword>
<dbReference type="InterPro" id="IPR011043">
    <property type="entry name" value="Gal_Oxase/kelch_b-propeller"/>
</dbReference>
<dbReference type="CDD" id="cd12094">
    <property type="entry name" value="TM_ErbB2"/>
    <property type="match status" value="1"/>
</dbReference>
<feature type="transmembrane region" description="Helical" evidence="3">
    <location>
        <begin position="467"/>
        <end position="489"/>
    </location>
</feature>
<gene>
    <name evidence="5" type="ORF">QIS74_00919</name>
</gene>
<keyword evidence="1" id="KW-0677">Repeat</keyword>
<keyword evidence="4" id="KW-0732">Signal</keyword>
<comment type="caution">
    <text evidence="5">The sequence shown here is derived from an EMBL/GenBank/DDBJ whole genome shotgun (WGS) entry which is preliminary data.</text>
</comment>
<evidence type="ECO:0000256" key="3">
    <source>
        <dbReference type="SAM" id="Phobius"/>
    </source>
</evidence>
<feature type="transmembrane region" description="Helical" evidence="3">
    <location>
        <begin position="610"/>
        <end position="631"/>
    </location>
</feature>
<dbReference type="PANTHER" id="PTHR47435:SF4">
    <property type="entry name" value="KELCH REPEAT PROTEIN (AFU_ORTHOLOGUE AFUA_5G12780)"/>
    <property type="match status" value="1"/>
</dbReference>
<keyword evidence="3" id="KW-0472">Membrane</keyword>
<evidence type="ECO:0000256" key="2">
    <source>
        <dbReference type="ARBA" id="ARBA00023004"/>
    </source>
</evidence>
<dbReference type="AlphaFoldDB" id="A0AAV9TV96"/>
<dbReference type="GO" id="GO:0019760">
    <property type="term" value="P:glucosinolate metabolic process"/>
    <property type="evidence" value="ECO:0007669"/>
    <property type="project" value="UniProtKB-ARBA"/>
</dbReference>
<feature type="chain" id="PRO_5043653775" evidence="4">
    <location>
        <begin position="25"/>
        <end position="1162"/>
    </location>
</feature>
<evidence type="ECO:0000256" key="4">
    <source>
        <dbReference type="SAM" id="SignalP"/>
    </source>
</evidence>
<evidence type="ECO:0000256" key="1">
    <source>
        <dbReference type="ARBA" id="ARBA00022737"/>
    </source>
</evidence>
<protein>
    <submittedName>
        <fullName evidence="5">Kelch repeat protein</fullName>
    </submittedName>
</protein>
<dbReference type="EMBL" id="JASAOK010000001">
    <property type="protein sequence ID" value="KAK6227364.1"/>
    <property type="molecule type" value="Genomic_DNA"/>
</dbReference>
<keyword evidence="2" id="KW-0408">Iron</keyword>
<keyword evidence="3" id="KW-1133">Transmembrane helix</keyword>
<dbReference type="PANTHER" id="PTHR47435">
    <property type="entry name" value="KELCH REPEAT PROTEIN (AFU_ORTHOLOGUE AFUA_5G12780)"/>
    <property type="match status" value="1"/>
</dbReference>
<dbReference type="Gene3D" id="2.120.10.80">
    <property type="entry name" value="Kelch-type beta propeller"/>
    <property type="match status" value="1"/>
</dbReference>
<name>A0AAV9TV96_9PEZI</name>
<evidence type="ECO:0000313" key="5">
    <source>
        <dbReference type="EMBL" id="KAK6227364.1"/>
    </source>
</evidence>